<evidence type="ECO:0000256" key="5">
    <source>
        <dbReference type="ARBA" id="ARBA00023306"/>
    </source>
</evidence>
<feature type="region of interest" description="Disordered" evidence="6">
    <location>
        <begin position="103"/>
        <end position="149"/>
    </location>
</feature>
<keyword evidence="3" id="KW-0677">Repeat</keyword>
<feature type="region of interest" description="Disordered" evidence="6">
    <location>
        <begin position="1219"/>
        <end position="1246"/>
    </location>
</feature>
<dbReference type="Gene3D" id="1.25.10.10">
    <property type="entry name" value="Leucine-rich Repeat Variant"/>
    <property type="match status" value="2"/>
</dbReference>
<dbReference type="InterPro" id="IPR011989">
    <property type="entry name" value="ARM-like"/>
</dbReference>
<dbReference type="GO" id="GO:0051301">
    <property type="term" value="P:cell division"/>
    <property type="evidence" value="ECO:0007669"/>
    <property type="project" value="UniProtKB-KW"/>
</dbReference>
<dbReference type="OrthoDB" id="4446at2759"/>
<gene>
    <name evidence="8" type="ORF">FVE85_1047</name>
</gene>
<feature type="compositionally biased region" description="Basic and acidic residues" evidence="6">
    <location>
        <begin position="103"/>
        <end position="117"/>
    </location>
</feature>
<dbReference type="GO" id="GO:0060090">
    <property type="term" value="F:molecular adaptor activity"/>
    <property type="evidence" value="ECO:0007669"/>
    <property type="project" value="TreeGrafter"/>
</dbReference>
<evidence type="ECO:0000256" key="2">
    <source>
        <dbReference type="ARBA" id="ARBA00022618"/>
    </source>
</evidence>
<accession>A0A5J4Z1W9</accession>
<evidence type="ECO:0000256" key="4">
    <source>
        <dbReference type="ARBA" id="ARBA00022776"/>
    </source>
</evidence>
<sequence length="1870" mass="205682">MALDVDCRRVMWRSAAEQGSERWQMDGASRLVYFEHEGREACAEMRCRVHADVEHQDRRGAQARNENSNSCAGVMHWRAGRWTRARLLSGKLPYPFLKSCSAHESHDHPPVSRKDFQHAALAPQSSASERAPSQDPGYSGQTQRTAHALRRERDFRSHDASTGLCQSVVATRFANGSDFLAPASSAVIASFGTELVVLDESGELYSIDVESLDFSVDPGTAVADPTLEITRVTRVSAIFAAPRGVVLECDAELRATSCAPKKLKSKLHLLLPHPLERPSLVVGLAGFQEVLLLDLRLNLMVTWNRTLGTVGIWQMHFLSEGRSACSLRVFRVFEAADHLPEPQRGESASPPSVCFSHSFKGEALFACLIGGVVSVYEIVCTSDRDMAFFERSRLQDSDDEFVAVASIVASRHDALDMLVLRKSGALDLYIGGSCVVPGVNHLLHLPFENREGEQRIPVFTGFRNPVRSRITLICSDERALRINMARLMPHTDAIRDLVHTLGLCLPTDAMTQLWGDFLTRRLKYGLDDSADVESRFSEWKILSLCVLFFLPAETRNLPRFAHALQAVRSAPGIEARRIAVEPGSVPDHVPAYTVDVCRADAFTVLYALHLHYEQSRISRLRSHERSQWHAVCSWYAYVLDENVFLIHYETHAPIPCPWNPEKQDRRPGAAAATVNVPDSTAHLLACFTGRARRDYVFPNVCATQNTSFRSDPEYIPDGMRYSTTHLTYRLCRVADAYAREGPRSMLLALYEHGFSLEAIHALDLSIMLPIKDALWQFREQDNANGNASVEMRNSCSGFAKSESHRPLPEQAYVLIQREDFLQSSASGSAHHAAVGTGARTATPMLPGHGMLKLHTLYSSSTVQPGLHNGAARFAADHRLAEVASMLDSSRPVVFHKPVASAAAVADDEVTFENQNRLLLLLRRHLAYPVGRGAMLLGSSVSRTLELVEPLHVPELCLSGLVPGGSRSSGGWTGIAGDGTGGGALIALDQSPLPPNFLEWVEFHNGAAAGLCLGSADPRKDAMVSRSWIMTNRPNPRSDRRRAAAHAGVLLALGLTGHLPALKRTDWYQYLTQQHELTTIALMLGVASHKRGSMDAVTSKMMCLHLFSFNAGGFAQPDWAVSSLMQAAACVAAGMLFQETCNRLMVEGLLAELCARLDTQRVANRECVALCAAIGIGLICLGAGAEPEALKQCQLKKRFRLLIEGGNYAALARLEQQSSSTFSEEGSRSAPTYAGERDPFAPSKYQSAYDPAESQPVYDSGSIFIDATSPAALMALALMTMQCEDPTISELVPLPRSEWELDRMRPDHVLLRALVRRLNHWAAIEPTGQWLIGDLPAFLLPAEPEQQPKADAYDMDRFLDLDTPPSSLTQPGAQGKDSSCALRARAFAYTGAAIALGLKYAGSANVHVYTFLRAMAERFIAALQRRQQTPRSSEPAAYQMCLDSLVLTLGIVMSGTGNLECLRLLRALRVHGGGSKTYGSHQATHTAMGFLFLGNGEYAFQNSKQAAAYLLCSIYYRFPLSSTDNQFHLQALRHLYVLAAEPRGLEVYDVDSRLPCHVPVQIELDDTSNEFLPGSSLRLVTPGLLPDPRLIRRISVASPRYWWLDATIYSNEKWKKGNSAAVVVHLNAWTRKYELFLKRRAAYLSYQEDAAGTKSISSRFLGHADHDQDPNRQQRFVGLTALYSSSPFVASFARFLGHDGELRAVLLQALLEDRPLAAVIALEVRALRNMLGSLSGQPNTLVGSELTDILLLLSNIVRYADLCSQSLTDDGRSAKHPGSSTVSASESIVPSVFRNSSTLLDQLFADTRALLRHARSLQERRRKRTDALVAWSGGPGLNVDAIYELASKARSTPMSEMIDLIADAIGREAPI</sequence>
<keyword evidence="2" id="KW-0132">Cell division</keyword>
<keyword evidence="9" id="KW-1185">Reference proteome</keyword>
<evidence type="ECO:0000259" key="7">
    <source>
        <dbReference type="Pfam" id="PF21282"/>
    </source>
</evidence>
<dbReference type="GO" id="GO:0007091">
    <property type="term" value="P:metaphase/anaphase transition of mitotic cell cycle"/>
    <property type="evidence" value="ECO:0007669"/>
    <property type="project" value="TreeGrafter"/>
</dbReference>
<evidence type="ECO:0000313" key="8">
    <source>
        <dbReference type="EMBL" id="KAA8497318.1"/>
    </source>
</evidence>
<protein>
    <submittedName>
        <fullName evidence="8">Anaphase-promoting complex subunit 1</fullName>
    </submittedName>
</protein>
<dbReference type="GO" id="GO:0070979">
    <property type="term" value="P:protein K11-linked ubiquitination"/>
    <property type="evidence" value="ECO:0007669"/>
    <property type="project" value="TreeGrafter"/>
</dbReference>
<feature type="domain" description="Anaphase-promoting complex subunit 1 beta-sandwich" evidence="7">
    <location>
        <begin position="1547"/>
        <end position="1605"/>
    </location>
</feature>
<dbReference type="EMBL" id="VRMN01000002">
    <property type="protein sequence ID" value="KAA8497318.1"/>
    <property type="molecule type" value="Genomic_DNA"/>
</dbReference>
<name>A0A5J4Z1W9_PORPP</name>
<dbReference type="Pfam" id="PF21282">
    <property type="entry name" value="APC1_3rd"/>
    <property type="match status" value="1"/>
</dbReference>
<dbReference type="GO" id="GO:0031145">
    <property type="term" value="P:anaphase-promoting complex-dependent catabolic process"/>
    <property type="evidence" value="ECO:0007669"/>
    <property type="project" value="TreeGrafter"/>
</dbReference>
<reference evidence="9" key="1">
    <citation type="journal article" date="2019" name="Nat. Commun.">
        <title>Expansion of phycobilisome linker gene families in mesophilic red algae.</title>
        <authorList>
            <person name="Lee J."/>
            <person name="Kim D."/>
            <person name="Bhattacharya D."/>
            <person name="Yoon H.S."/>
        </authorList>
    </citation>
    <scope>NUCLEOTIDE SEQUENCE [LARGE SCALE GENOMIC DNA]</scope>
    <source>
        <strain evidence="9">CCMP 1328</strain>
    </source>
</reference>
<organism evidence="8 9">
    <name type="scientific">Porphyridium purpureum</name>
    <name type="common">Red alga</name>
    <name type="synonym">Porphyridium cruentum</name>
    <dbReference type="NCBI Taxonomy" id="35688"/>
    <lineage>
        <taxon>Eukaryota</taxon>
        <taxon>Rhodophyta</taxon>
        <taxon>Bangiophyceae</taxon>
        <taxon>Porphyridiales</taxon>
        <taxon>Porphyridiaceae</taxon>
        <taxon>Porphyridium</taxon>
    </lineage>
</organism>
<proteinExistence type="inferred from homology"/>
<evidence type="ECO:0000313" key="9">
    <source>
        <dbReference type="Proteomes" id="UP000324585"/>
    </source>
</evidence>
<dbReference type="Proteomes" id="UP000324585">
    <property type="component" value="Unassembled WGS sequence"/>
</dbReference>
<keyword evidence="4" id="KW-0498">Mitosis</keyword>
<keyword evidence="5" id="KW-0131">Cell cycle</keyword>
<dbReference type="PANTHER" id="PTHR12827">
    <property type="entry name" value="MEIOTIC CHECKPOINT REGULATOR TSG24 FAMILY MEMBER"/>
    <property type="match status" value="1"/>
</dbReference>
<comment type="similarity">
    <text evidence="1">Belongs to the APC1 family.</text>
</comment>
<dbReference type="InterPro" id="IPR048971">
    <property type="entry name" value="Apc1_3rd"/>
</dbReference>
<dbReference type="GO" id="GO:0005680">
    <property type="term" value="C:anaphase-promoting complex"/>
    <property type="evidence" value="ECO:0007669"/>
    <property type="project" value="InterPro"/>
</dbReference>
<dbReference type="PANTHER" id="PTHR12827:SF3">
    <property type="entry name" value="ANAPHASE-PROMOTING COMPLEX SUBUNIT 1"/>
    <property type="match status" value="1"/>
</dbReference>
<evidence type="ECO:0000256" key="6">
    <source>
        <dbReference type="SAM" id="MobiDB-lite"/>
    </source>
</evidence>
<dbReference type="InterPro" id="IPR024990">
    <property type="entry name" value="Apc1"/>
</dbReference>
<evidence type="ECO:0000256" key="3">
    <source>
        <dbReference type="ARBA" id="ARBA00022737"/>
    </source>
</evidence>
<evidence type="ECO:0000256" key="1">
    <source>
        <dbReference type="ARBA" id="ARBA00010547"/>
    </source>
</evidence>
<comment type="caution">
    <text evidence="8">The sequence shown here is derived from an EMBL/GenBank/DDBJ whole genome shotgun (WGS) entry which is preliminary data.</text>
</comment>